<dbReference type="EMBL" id="QJVJ01000013">
    <property type="protein sequence ID" value="PYI51281.1"/>
    <property type="molecule type" value="Genomic_DNA"/>
</dbReference>
<keyword evidence="2" id="KW-0645">Protease</keyword>
<dbReference type="PANTHER" id="PTHR47053">
    <property type="entry name" value="MUREIN DD-ENDOPEPTIDASE MEPH-RELATED"/>
    <property type="match status" value="1"/>
</dbReference>
<feature type="domain" description="NlpC/P60" evidence="6">
    <location>
        <begin position="29"/>
        <end position="153"/>
    </location>
</feature>
<evidence type="ECO:0000256" key="3">
    <source>
        <dbReference type="ARBA" id="ARBA00022801"/>
    </source>
</evidence>
<dbReference type="InterPro" id="IPR000064">
    <property type="entry name" value="NLP_P60_dom"/>
</dbReference>
<evidence type="ECO:0000313" key="8">
    <source>
        <dbReference type="Proteomes" id="UP000247476"/>
    </source>
</evidence>
<dbReference type="InterPro" id="IPR038765">
    <property type="entry name" value="Papain-like_cys_pep_sf"/>
</dbReference>
<evidence type="ECO:0000256" key="2">
    <source>
        <dbReference type="ARBA" id="ARBA00022670"/>
    </source>
</evidence>
<evidence type="ECO:0000256" key="4">
    <source>
        <dbReference type="ARBA" id="ARBA00022807"/>
    </source>
</evidence>
<sequence>MWKKRQSVAVTAALAIGLTGLFANDAYAAYDDMDAVSLAQSMVGKDYKAGAQSPSEGFDYAGLVYFVFQQLGYEIPRDLKDQYAVKKPLLTKVSDLLPGDVLFFGENDKVAFTGIYVGDNKFVMANRGRDEVVTLSIADSYYKNRFEGARRILSEPDQMRVQLILTARKYLGTPYVFGADFGQTKTFDCSSFAKTVFAENDMYLPRVSRDQATKGVLVKRSDLKVGDLVFFTTSDSKGKIGHVGIYVGNGRMIHTYGEGGVKYSRMDTGYWDKHYVTARRVLKDG</sequence>
<evidence type="ECO:0000256" key="5">
    <source>
        <dbReference type="SAM" id="SignalP"/>
    </source>
</evidence>
<evidence type="ECO:0000256" key="1">
    <source>
        <dbReference type="ARBA" id="ARBA00007074"/>
    </source>
</evidence>
<dbReference type="PROSITE" id="PS51935">
    <property type="entry name" value="NLPC_P60"/>
    <property type="match status" value="2"/>
</dbReference>
<gene>
    <name evidence="7" type="ORF">DLM86_24950</name>
</gene>
<dbReference type="AlphaFoldDB" id="A0A2V5JXA9"/>
<name>A0A2V5JXA9_9BACL</name>
<evidence type="ECO:0000259" key="6">
    <source>
        <dbReference type="PROSITE" id="PS51935"/>
    </source>
</evidence>
<dbReference type="InterPro" id="IPR051202">
    <property type="entry name" value="Peptidase_C40"/>
</dbReference>
<dbReference type="GO" id="GO:0006508">
    <property type="term" value="P:proteolysis"/>
    <property type="evidence" value="ECO:0007669"/>
    <property type="project" value="UniProtKB-KW"/>
</dbReference>
<keyword evidence="5" id="KW-0732">Signal</keyword>
<comment type="caution">
    <text evidence="7">The sequence shown here is derived from an EMBL/GenBank/DDBJ whole genome shotgun (WGS) entry which is preliminary data.</text>
</comment>
<keyword evidence="3" id="KW-0378">Hydrolase</keyword>
<feature type="chain" id="PRO_5015842000" description="NlpC/P60 domain-containing protein" evidence="5">
    <location>
        <begin position="29"/>
        <end position="285"/>
    </location>
</feature>
<dbReference type="Pfam" id="PF00877">
    <property type="entry name" value="NLPC_P60"/>
    <property type="match status" value="2"/>
</dbReference>
<reference evidence="7 8" key="1">
    <citation type="submission" date="2018-05" db="EMBL/GenBank/DDBJ databases">
        <title>Paenibacillus flagellatus sp. nov., isolated from selenium mineral soil.</title>
        <authorList>
            <person name="Dai X."/>
        </authorList>
    </citation>
    <scope>NUCLEOTIDE SEQUENCE [LARGE SCALE GENOMIC DNA]</scope>
    <source>
        <strain evidence="7 8">DXL2</strain>
    </source>
</reference>
<evidence type="ECO:0000313" key="7">
    <source>
        <dbReference type="EMBL" id="PYI51281.1"/>
    </source>
</evidence>
<dbReference type="PANTHER" id="PTHR47053:SF1">
    <property type="entry name" value="MUREIN DD-ENDOPEPTIDASE MEPH-RELATED"/>
    <property type="match status" value="1"/>
</dbReference>
<dbReference type="GO" id="GO:0008234">
    <property type="term" value="F:cysteine-type peptidase activity"/>
    <property type="evidence" value="ECO:0007669"/>
    <property type="project" value="UniProtKB-KW"/>
</dbReference>
<comment type="similarity">
    <text evidence="1">Belongs to the peptidase C40 family.</text>
</comment>
<keyword evidence="8" id="KW-1185">Reference proteome</keyword>
<dbReference type="SUPFAM" id="SSF54001">
    <property type="entry name" value="Cysteine proteinases"/>
    <property type="match status" value="2"/>
</dbReference>
<feature type="signal peptide" evidence="5">
    <location>
        <begin position="1"/>
        <end position="28"/>
    </location>
</feature>
<dbReference type="Proteomes" id="UP000247476">
    <property type="component" value="Unassembled WGS sequence"/>
</dbReference>
<feature type="domain" description="NlpC/P60" evidence="6">
    <location>
        <begin position="157"/>
        <end position="282"/>
    </location>
</feature>
<proteinExistence type="inferred from homology"/>
<protein>
    <recommendedName>
        <fullName evidence="6">NlpC/P60 domain-containing protein</fullName>
    </recommendedName>
</protein>
<dbReference type="OrthoDB" id="9813118at2"/>
<accession>A0A2V5JXA9</accession>
<keyword evidence="4" id="KW-0788">Thiol protease</keyword>
<dbReference type="Gene3D" id="3.90.1720.10">
    <property type="entry name" value="endopeptidase domain like (from Nostoc punctiforme)"/>
    <property type="match status" value="2"/>
</dbReference>
<organism evidence="7 8">
    <name type="scientific">Paenibacillus flagellatus</name>
    <dbReference type="NCBI Taxonomy" id="2211139"/>
    <lineage>
        <taxon>Bacteria</taxon>
        <taxon>Bacillati</taxon>
        <taxon>Bacillota</taxon>
        <taxon>Bacilli</taxon>
        <taxon>Bacillales</taxon>
        <taxon>Paenibacillaceae</taxon>
        <taxon>Paenibacillus</taxon>
    </lineage>
</organism>
<dbReference type="RefSeq" id="WP_110842794.1">
    <property type="nucleotide sequence ID" value="NZ_QJVJ01000013.1"/>
</dbReference>